<reference evidence="1" key="1">
    <citation type="submission" date="2023-10" db="EMBL/GenBank/DDBJ databases">
        <authorList>
            <person name="Chen Y."/>
            <person name="Shah S."/>
            <person name="Dougan E. K."/>
            <person name="Thang M."/>
            <person name="Chan C."/>
        </authorList>
    </citation>
    <scope>NUCLEOTIDE SEQUENCE [LARGE SCALE GENOMIC DNA]</scope>
</reference>
<comment type="caution">
    <text evidence="1">The sequence shown here is derived from an EMBL/GenBank/DDBJ whole genome shotgun (WGS) entry which is preliminary data.</text>
</comment>
<evidence type="ECO:0000313" key="1">
    <source>
        <dbReference type="EMBL" id="CAK0824730.1"/>
    </source>
</evidence>
<evidence type="ECO:0008006" key="3">
    <source>
        <dbReference type="Google" id="ProtNLM"/>
    </source>
</evidence>
<feature type="non-terminal residue" evidence="1">
    <location>
        <position position="1"/>
    </location>
</feature>
<name>A0ABN9RZ77_9DINO</name>
<feature type="non-terminal residue" evidence="1">
    <location>
        <position position="103"/>
    </location>
</feature>
<accession>A0ABN9RZ77</accession>
<proteinExistence type="predicted"/>
<evidence type="ECO:0000313" key="2">
    <source>
        <dbReference type="Proteomes" id="UP001189429"/>
    </source>
</evidence>
<protein>
    <recommendedName>
        <fullName evidence="3">Peptidylprolyl isomerase</fullName>
    </recommendedName>
</protein>
<dbReference type="EMBL" id="CAUYUJ010008706">
    <property type="protein sequence ID" value="CAK0824730.1"/>
    <property type="molecule type" value="Genomic_DNA"/>
</dbReference>
<sequence>EAIFGNVPLILNLEEGRKGQQRATLKCVIYEAKGGKRSFQDIFVKGPWRRRVEEAKKDQEEMSTAFKYEGKAGLDKKIVELEDKEWRTEDLEPEKPAGAAAAE</sequence>
<organism evidence="1 2">
    <name type="scientific">Prorocentrum cordatum</name>
    <dbReference type="NCBI Taxonomy" id="2364126"/>
    <lineage>
        <taxon>Eukaryota</taxon>
        <taxon>Sar</taxon>
        <taxon>Alveolata</taxon>
        <taxon>Dinophyceae</taxon>
        <taxon>Prorocentrales</taxon>
        <taxon>Prorocentraceae</taxon>
        <taxon>Prorocentrum</taxon>
    </lineage>
</organism>
<keyword evidence="2" id="KW-1185">Reference proteome</keyword>
<dbReference type="Proteomes" id="UP001189429">
    <property type="component" value="Unassembled WGS sequence"/>
</dbReference>
<gene>
    <name evidence="1" type="ORF">PCOR1329_LOCUS25058</name>
</gene>